<reference evidence="6 7" key="1">
    <citation type="submission" date="2024-03" db="EMBL/GenBank/DDBJ databases">
        <title>The Acrasis kona genome and developmental transcriptomes reveal deep origins of eukaryotic multicellular pathways.</title>
        <authorList>
            <person name="Sheikh S."/>
            <person name="Fu C.-J."/>
            <person name="Brown M.W."/>
            <person name="Baldauf S.L."/>
        </authorList>
    </citation>
    <scope>NUCLEOTIDE SEQUENCE [LARGE SCALE GENOMIC DNA]</scope>
    <source>
        <strain evidence="6 7">ATCC MYA-3509</strain>
    </source>
</reference>
<comment type="caution">
    <text evidence="6">The sequence shown here is derived from an EMBL/GenBank/DDBJ whole genome shotgun (WGS) entry which is preliminary data.</text>
</comment>
<dbReference type="Gene3D" id="2.30.29.30">
    <property type="entry name" value="Pleckstrin-homology domain (PH domain)/Phosphotyrosine-binding domain (PTB)"/>
    <property type="match status" value="1"/>
</dbReference>
<sequence length="721" mass="83972">MSSTQQPTSSSSSSSTCFKNNHHQYSFNYEQVREVHKRRYQLTNRALEIFFTNGKSLFLGFQDYNQRDKIYHLLTGKQDVYTINLPNLDNSIELSDRITQEWQNGQMSNFEYLMRLNVYAGRSFNDTNQYPVFPFVLADYTSQELDLTKPSTFRDLSKPMGALNKQRLEKAIWQYNEMKDEKTVEKPLFWGTHYSCAMFVFNYLIRLEPFTKCFWDSNDKQLNQPDRTFCDVNQLWESASGATGSKHDVKELIPEFYYLPEFLVNKNRIDFGQMTDDTVIDHVTLPPWANNCPVTFVRKMRNALESDYVSEHLHEWIDLIFGYKQYGEHAVKAFNLFADCSYEQSTDRHEDLQDAQMREALWARVEKFGQTPTQLFDRPHPKREVMVKVQSNDCFYHSPHLLQPKYHRKIKSTCGDLYQRDDRVDHVAALGKNKVFIPHTKDKWKYPVYVSYQHWDKSIRLCRWETNKPIHVFHFMNYPEKYICVKFGNDARTMAIGTDACVIHLFRFNYQYYNMSLPLNHDSFSTSSTSFSKSRYTDSTSGHARFIDHIATLNGHCQPVSCLYICDSYSTMISGGLDGVLIFWDLSRLSFIRSIKHDGPIECCVMSEKTGDVLSSSTDALGKHMMYLWTINGDLIAKHEDKHVMTCMRFTENEIGVNPNVIVCGTNDGWLCIFDASNLKCLLRYNLSHHPITTILFDATQCEIVSGDENGHVVTWSVNGI</sequence>
<dbReference type="InterPro" id="IPR036322">
    <property type="entry name" value="WD40_repeat_dom_sf"/>
</dbReference>
<dbReference type="Proteomes" id="UP001431209">
    <property type="component" value="Unassembled WGS sequence"/>
</dbReference>
<dbReference type="InterPro" id="IPR019775">
    <property type="entry name" value="WD40_repeat_CS"/>
</dbReference>
<dbReference type="InterPro" id="IPR023362">
    <property type="entry name" value="PH-BEACH_dom"/>
</dbReference>
<accession>A0AAW2ZMF4</accession>
<feature type="domain" description="BEACH" evidence="4">
    <location>
        <begin position="87"/>
        <end position="383"/>
    </location>
</feature>
<dbReference type="SUPFAM" id="SSF50729">
    <property type="entry name" value="PH domain-like"/>
    <property type="match status" value="1"/>
</dbReference>
<dbReference type="PROSITE" id="PS00678">
    <property type="entry name" value="WD_REPEATS_1"/>
    <property type="match status" value="1"/>
</dbReference>
<evidence type="ECO:0000259" key="4">
    <source>
        <dbReference type="PROSITE" id="PS50197"/>
    </source>
</evidence>
<dbReference type="PROSITE" id="PS50197">
    <property type="entry name" value="BEACH"/>
    <property type="match status" value="1"/>
</dbReference>
<dbReference type="InterPro" id="IPR001680">
    <property type="entry name" value="WD40_rpt"/>
</dbReference>
<dbReference type="InterPro" id="IPR015943">
    <property type="entry name" value="WD40/YVTN_repeat-like_dom_sf"/>
</dbReference>
<dbReference type="CDD" id="cd06071">
    <property type="entry name" value="Beach"/>
    <property type="match status" value="1"/>
</dbReference>
<dbReference type="Pfam" id="PF02138">
    <property type="entry name" value="Beach"/>
    <property type="match status" value="1"/>
</dbReference>
<evidence type="ECO:0000256" key="3">
    <source>
        <dbReference type="PROSITE-ProRule" id="PRU00221"/>
    </source>
</evidence>
<evidence type="ECO:0000256" key="1">
    <source>
        <dbReference type="ARBA" id="ARBA00022574"/>
    </source>
</evidence>
<dbReference type="Gene3D" id="2.130.10.10">
    <property type="entry name" value="YVTN repeat-like/Quinoprotein amine dehydrogenase"/>
    <property type="match status" value="2"/>
</dbReference>
<dbReference type="AlphaFoldDB" id="A0AAW2ZMF4"/>
<gene>
    <name evidence="6" type="ORF">AKO1_009668</name>
</gene>
<evidence type="ECO:0000313" key="7">
    <source>
        <dbReference type="Proteomes" id="UP001431209"/>
    </source>
</evidence>
<dbReference type="InterPro" id="IPR050865">
    <property type="entry name" value="BEACH_Domain"/>
</dbReference>
<dbReference type="PANTHER" id="PTHR13743">
    <property type="entry name" value="BEIGE/BEACH-RELATED"/>
    <property type="match status" value="1"/>
</dbReference>
<keyword evidence="7" id="KW-1185">Reference proteome</keyword>
<evidence type="ECO:0000313" key="6">
    <source>
        <dbReference type="EMBL" id="KAL0490690.1"/>
    </source>
</evidence>
<keyword evidence="2" id="KW-0677">Repeat</keyword>
<feature type="domain" description="BEACH-type PH" evidence="5">
    <location>
        <begin position="1"/>
        <end position="75"/>
    </location>
</feature>
<name>A0AAW2ZMF4_9EUKA</name>
<dbReference type="PROSITE" id="PS50294">
    <property type="entry name" value="WD_REPEATS_REGION"/>
    <property type="match status" value="1"/>
</dbReference>
<dbReference type="SUPFAM" id="SSF50978">
    <property type="entry name" value="WD40 repeat-like"/>
    <property type="match status" value="1"/>
</dbReference>
<proteinExistence type="predicted"/>
<dbReference type="PANTHER" id="PTHR13743:SF86">
    <property type="entry name" value="LYSOSOMAL-TRAFFICKING REGULATOR"/>
    <property type="match status" value="1"/>
</dbReference>
<dbReference type="PROSITE" id="PS50082">
    <property type="entry name" value="WD_REPEATS_2"/>
    <property type="match status" value="1"/>
</dbReference>
<dbReference type="Gene3D" id="1.10.1540.10">
    <property type="entry name" value="BEACH domain"/>
    <property type="match status" value="1"/>
</dbReference>
<dbReference type="InterPro" id="IPR046851">
    <property type="entry name" value="NBCH_WD40"/>
</dbReference>
<dbReference type="PROSITE" id="PS51783">
    <property type="entry name" value="PH_BEACH"/>
    <property type="match status" value="1"/>
</dbReference>
<dbReference type="Pfam" id="PF20426">
    <property type="entry name" value="NBCH_WD40"/>
    <property type="match status" value="1"/>
</dbReference>
<evidence type="ECO:0000256" key="2">
    <source>
        <dbReference type="ARBA" id="ARBA00022737"/>
    </source>
</evidence>
<protein>
    <submittedName>
        <fullName evidence="6">Uncharacterized protein</fullName>
    </submittedName>
</protein>
<keyword evidence="1 3" id="KW-0853">WD repeat</keyword>
<dbReference type="Pfam" id="PF14844">
    <property type="entry name" value="PH_BEACH"/>
    <property type="match status" value="1"/>
</dbReference>
<dbReference type="SUPFAM" id="SSF81837">
    <property type="entry name" value="BEACH domain"/>
    <property type="match status" value="1"/>
</dbReference>
<dbReference type="SMART" id="SM01026">
    <property type="entry name" value="Beach"/>
    <property type="match status" value="1"/>
</dbReference>
<dbReference type="InterPro" id="IPR011993">
    <property type="entry name" value="PH-like_dom_sf"/>
</dbReference>
<evidence type="ECO:0000259" key="5">
    <source>
        <dbReference type="PROSITE" id="PS51783"/>
    </source>
</evidence>
<dbReference type="SMART" id="SM00320">
    <property type="entry name" value="WD40"/>
    <property type="match status" value="5"/>
</dbReference>
<dbReference type="EMBL" id="JAOPGA020001709">
    <property type="protein sequence ID" value="KAL0490690.1"/>
    <property type="molecule type" value="Genomic_DNA"/>
</dbReference>
<dbReference type="InterPro" id="IPR036372">
    <property type="entry name" value="BEACH_dom_sf"/>
</dbReference>
<feature type="repeat" description="WD" evidence="3">
    <location>
        <begin position="553"/>
        <end position="594"/>
    </location>
</feature>
<dbReference type="InterPro" id="IPR000409">
    <property type="entry name" value="BEACH_dom"/>
</dbReference>
<organism evidence="6 7">
    <name type="scientific">Acrasis kona</name>
    <dbReference type="NCBI Taxonomy" id="1008807"/>
    <lineage>
        <taxon>Eukaryota</taxon>
        <taxon>Discoba</taxon>
        <taxon>Heterolobosea</taxon>
        <taxon>Tetramitia</taxon>
        <taxon>Eutetramitia</taxon>
        <taxon>Acrasidae</taxon>
        <taxon>Acrasis</taxon>
    </lineage>
</organism>